<feature type="domain" description="HAMP" evidence="10">
    <location>
        <begin position="289"/>
        <end position="342"/>
    </location>
</feature>
<dbReference type="SUPFAM" id="SSF58104">
    <property type="entry name" value="Methyl-accepting chemotaxis protein (MCP) signaling domain"/>
    <property type="match status" value="1"/>
</dbReference>
<evidence type="ECO:0000313" key="12">
    <source>
        <dbReference type="Proteomes" id="UP000614200"/>
    </source>
</evidence>
<evidence type="ECO:0000256" key="6">
    <source>
        <dbReference type="ARBA" id="ARBA00029447"/>
    </source>
</evidence>
<evidence type="ECO:0000256" key="4">
    <source>
        <dbReference type="ARBA" id="ARBA00023136"/>
    </source>
</evidence>
<evidence type="ECO:0000256" key="3">
    <source>
        <dbReference type="ARBA" id="ARBA00022989"/>
    </source>
</evidence>
<dbReference type="PROSITE" id="PS50111">
    <property type="entry name" value="CHEMOTAXIS_TRANSDUC_2"/>
    <property type="match status" value="1"/>
</dbReference>
<name>A0ABR9ZXV8_9FIRM</name>
<comment type="subcellular location">
    <subcellularLocation>
        <location evidence="1">Membrane</location>
        <topology evidence="1">Multi-pass membrane protein</topology>
    </subcellularLocation>
</comment>
<reference evidence="11 12" key="1">
    <citation type="submission" date="2020-11" db="EMBL/GenBank/DDBJ databases">
        <title>Fusibacter basophilias sp. nov.</title>
        <authorList>
            <person name="Qiu D."/>
        </authorList>
    </citation>
    <scope>NUCLEOTIDE SEQUENCE [LARGE SCALE GENOMIC DNA]</scope>
    <source>
        <strain evidence="11 12">Q10-2</strain>
    </source>
</reference>
<feature type="transmembrane region" description="Helical" evidence="8">
    <location>
        <begin position="9"/>
        <end position="29"/>
    </location>
</feature>
<evidence type="ECO:0000256" key="7">
    <source>
        <dbReference type="PROSITE-ProRule" id="PRU00284"/>
    </source>
</evidence>
<dbReference type="PANTHER" id="PTHR32089:SF119">
    <property type="entry name" value="METHYL-ACCEPTING CHEMOTAXIS PROTEIN CTPL"/>
    <property type="match status" value="1"/>
</dbReference>
<dbReference type="Pfam" id="PF00015">
    <property type="entry name" value="MCPsignal"/>
    <property type="match status" value="1"/>
</dbReference>
<evidence type="ECO:0008006" key="13">
    <source>
        <dbReference type="Google" id="ProtNLM"/>
    </source>
</evidence>
<dbReference type="Gene3D" id="1.10.287.950">
    <property type="entry name" value="Methyl-accepting chemotaxis protein"/>
    <property type="match status" value="1"/>
</dbReference>
<dbReference type="InterPro" id="IPR004089">
    <property type="entry name" value="MCPsignal_dom"/>
</dbReference>
<protein>
    <recommendedName>
        <fullName evidence="13">Methyl-accepting chemotaxis protein</fullName>
    </recommendedName>
</protein>
<keyword evidence="3 8" id="KW-1133">Transmembrane helix</keyword>
<dbReference type="SMART" id="SM00283">
    <property type="entry name" value="MA"/>
    <property type="match status" value="1"/>
</dbReference>
<proteinExistence type="inferred from homology"/>
<evidence type="ECO:0000256" key="2">
    <source>
        <dbReference type="ARBA" id="ARBA00022692"/>
    </source>
</evidence>
<accession>A0ABR9ZXV8</accession>
<sequence>MKKYRLRSILILSYVILMFIIMGASLYTVNQISDQGKAQAFLNSMNKILSNIDNILLNQEKYRNSGDEALYDEIKLRLEETEMLTAAGLEQSEQKSFSESLLVIQDAISKYKSAVDSFATDKRERDQNVTYLNDQTGRIESDFVSIENRYSSDVLTALKVKITQIFYFKQTYLSEGKKDALSLAQMSINDIESLLKKAPIDLQEQDKIKTSFLNFNQTIKNIEALDDQMKIQSLVLISETQKISDSAMSIKEALSLSQSQIQEGTVKGAKKASMLSTLIVLVFSIWIFSMISKPLKVLTRDLEILESEMNLGRELKSPSDDEFRWLAKGFNKMIYKFKRLIIVLHENIRTLEIISNALHVNMDDVILKASNINERVESLSANMEEVTASTVSIEEVTEKMFIAIQGIAKETMENMALTNALQIKSEEIQTESLTAKNKTVLLYNKTKEALVTALDDAHETAAIQTLTKTILDISDQTNLLALNAAIEAARAGEAGRGFSVVADEIRKLAIISQEAANEINKVSSLVIRSVSAIEMEIQNVLDFMDHTILSDYDKMVESGEVYLSRASELMKSFNLLTLEMNGIEDSAQTVRDMMSQISNAIESSSGEIIQTADQTGQLKLSMDAIETQAMKLKNCSDQMTEQAFKFIV</sequence>
<feature type="domain" description="Methyl-accepting transducer" evidence="9">
    <location>
        <begin position="361"/>
        <end position="605"/>
    </location>
</feature>
<keyword evidence="4 8" id="KW-0472">Membrane</keyword>
<evidence type="ECO:0000256" key="1">
    <source>
        <dbReference type="ARBA" id="ARBA00004141"/>
    </source>
</evidence>
<evidence type="ECO:0000256" key="8">
    <source>
        <dbReference type="SAM" id="Phobius"/>
    </source>
</evidence>
<evidence type="ECO:0000259" key="9">
    <source>
        <dbReference type="PROSITE" id="PS50111"/>
    </source>
</evidence>
<evidence type="ECO:0000313" key="11">
    <source>
        <dbReference type="EMBL" id="MBF4695300.1"/>
    </source>
</evidence>
<gene>
    <name evidence="11" type="ORF">ISU02_19580</name>
</gene>
<organism evidence="11 12">
    <name type="scientific">Fusibacter ferrireducens</name>
    <dbReference type="NCBI Taxonomy" id="2785058"/>
    <lineage>
        <taxon>Bacteria</taxon>
        <taxon>Bacillati</taxon>
        <taxon>Bacillota</taxon>
        <taxon>Clostridia</taxon>
        <taxon>Eubacteriales</taxon>
        <taxon>Eubacteriales Family XII. Incertae Sedis</taxon>
        <taxon>Fusibacter</taxon>
    </lineage>
</organism>
<dbReference type="EMBL" id="JADKNH010000014">
    <property type="protein sequence ID" value="MBF4695300.1"/>
    <property type="molecule type" value="Genomic_DNA"/>
</dbReference>
<keyword evidence="12" id="KW-1185">Reference proteome</keyword>
<comment type="caution">
    <text evidence="11">The sequence shown here is derived from an EMBL/GenBank/DDBJ whole genome shotgun (WGS) entry which is preliminary data.</text>
</comment>
<dbReference type="PROSITE" id="PS50885">
    <property type="entry name" value="HAMP"/>
    <property type="match status" value="1"/>
</dbReference>
<evidence type="ECO:0000259" key="10">
    <source>
        <dbReference type="PROSITE" id="PS50885"/>
    </source>
</evidence>
<comment type="similarity">
    <text evidence="6">Belongs to the methyl-accepting chemotaxis (MCP) protein family.</text>
</comment>
<dbReference type="RefSeq" id="WP_194703536.1">
    <property type="nucleotide sequence ID" value="NZ_JADKNH010000014.1"/>
</dbReference>
<dbReference type="PANTHER" id="PTHR32089">
    <property type="entry name" value="METHYL-ACCEPTING CHEMOTAXIS PROTEIN MCPB"/>
    <property type="match status" value="1"/>
</dbReference>
<dbReference type="InterPro" id="IPR003660">
    <property type="entry name" value="HAMP_dom"/>
</dbReference>
<dbReference type="Proteomes" id="UP000614200">
    <property type="component" value="Unassembled WGS sequence"/>
</dbReference>
<keyword evidence="2 8" id="KW-0812">Transmembrane</keyword>
<keyword evidence="5 7" id="KW-0807">Transducer</keyword>
<evidence type="ECO:0000256" key="5">
    <source>
        <dbReference type="ARBA" id="ARBA00023224"/>
    </source>
</evidence>